<dbReference type="AlphaFoldDB" id="M1WLB2"/>
<dbReference type="Proteomes" id="UP000011724">
    <property type="component" value="Chromosome"/>
</dbReference>
<organism evidence="1 2">
    <name type="scientific">Pseudodesulfovibrio piezophilus (strain DSM 21447 / JCM 15486 / C1TLV30)</name>
    <name type="common">Desulfovibrio piezophilus</name>
    <dbReference type="NCBI Taxonomy" id="1322246"/>
    <lineage>
        <taxon>Bacteria</taxon>
        <taxon>Pseudomonadati</taxon>
        <taxon>Thermodesulfobacteriota</taxon>
        <taxon>Desulfovibrionia</taxon>
        <taxon>Desulfovibrionales</taxon>
        <taxon>Desulfovibrionaceae</taxon>
    </lineage>
</organism>
<dbReference type="eggNOG" id="ENOG5034B2Q">
    <property type="taxonomic scope" value="Bacteria"/>
</dbReference>
<reference evidence="1 2" key="1">
    <citation type="journal article" date="2013" name="PLoS ONE">
        <title>The first genomic and proteomic characterization of a deep-sea sulfate reducer: insights into the piezophilic lifestyle of Desulfovibrio piezophilus.</title>
        <authorList>
            <person name="Pradel N."/>
            <person name="Ji B."/>
            <person name="Gimenez G."/>
            <person name="Talla E."/>
            <person name="Lenoble P."/>
            <person name="Garel M."/>
            <person name="Tamburini C."/>
            <person name="Fourquet P."/>
            <person name="Lebrun R."/>
            <person name="Bertin P."/>
            <person name="Denis Y."/>
            <person name="Pophillat M."/>
            <person name="Barbe V."/>
            <person name="Ollivier B."/>
            <person name="Dolla A."/>
        </authorList>
    </citation>
    <scope>NUCLEOTIDE SEQUENCE [LARGE SCALE GENOMIC DNA]</scope>
    <source>
        <strain evidence="2">DSM 10523 / SB164P1</strain>
    </source>
</reference>
<dbReference type="OrthoDB" id="5455089at2"/>
<proteinExistence type="predicted"/>
<name>M1WLB2_PSEP2</name>
<reference evidence="2" key="2">
    <citation type="journal article" date="2013" name="Stand. Genomic Sci.">
        <title>Complete genome sequence of Desulfocapsa sulfexigens, a marine deltaproteobacterium specialized in disproportionating inorganic sulfur compounds.</title>
        <authorList>
            <person name="Finster K.W."/>
            <person name="Kjeldsen K.U."/>
            <person name="Kube M."/>
            <person name="Reinhardt R."/>
            <person name="Mussmann M."/>
            <person name="Amann R."/>
            <person name="Schreiber L."/>
        </authorList>
    </citation>
    <scope>NUCLEOTIDE SEQUENCE [LARGE SCALE GENOMIC DNA]</scope>
    <source>
        <strain evidence="2">DSM 10523 / SB164P1</strain>
    </source>
</reference>
<dbReference type="STRING" id="1322246.BN4_10322"/>
<dbReference type="KEGG" id="dpi:BN4_10322"/>
<dbReference type="RefSeq" id="WP_015413615.1">
    <property type="nucleotide sequence ID" value="NC_020409.1"/>
</dbReference>
<dbReference type="PATRIC" id="fig|879567.3.peg.333"/>
<keyword evidence="2" id="KW-1185">Reference proteome</keyword>
<protein>
    <submittedName>
        <fullName evidence="1">Uncharacterized protein</fullName>
    </submittedName>
</protein>
<dbReference type="BioCyc" id="DPIE1322246:BN4_RS01695-MONOMER"/>
<dbReference type="HOGENOM" id="CLU_081799_0_0_7"/>
<evidence type="ECO:0000313" key="2">
    <source>
        <dbReference type="Proteomes" id="UP000011724"/>
    </source>
</evidence>
<sequence length="293" mass="32586">MKHTSFSFPDWINDFIPADELFAQAYDGIADTQRAWMKTAIARLFDWYGPRKDTSGHVTRIWDAGFKTRTAYEVVDFAVVLFDGSLQSPARLLAALVPALAGGVKNVLAIRVSAQPPWREALLTGLELAGQELVVDMTDVQVRRLFNELRDSNHTGAVTVLGPKAAVIKSSELQAASRLSFWRPRFSRAATVWMDKTAPFDLETLAFIHPDIIFSVFGAECEMPTDNFSYEGADFGDCLNALIDVAYLPDARLPDALNRAKLILGPGQEGCWIWPDLHPEHFQFHTTAWTLGG</sequence>
<evidence type="ECO:0000313" key="1">
    <source>
        <dbReference type="EMBL" id="CCH47560.1"/>
    </source>
</evidence>
<dbReference type="EMBL" id="FO203427">
    <property type="protein sequence ID" value="CCH47560.1"/>
    <property type="molecule type" value="Genomic_DNA"/>
</dbReference>
<gene>
    <name evidence="1" type="ordered locus">BN4_10322</name>
</gene>
<accession>M1WLB2</accession>